<evidence type="ECO:0000313" key="1">
    <source>
        <dbReference type="EMBL" id="MFB5265332.1"/>
    </source>
</evidence>
<dbReference type="Pfam" id="PF20119">
    <property type="entry name" value="DUF6509"/>
    <property type="match status" value="1"/>
</dbReference>
<comment type="caution">
    <text evidence="1">The sequence shown here is derived from an EMBL/GenBank/DDBJ whole genome shotgun (WGS) entry which is preliminary data.</text>
</comment>
<sequence>MEITSFSVQKVKDPFGIIAGTRYEYILDLEVDQEDELYSEQGVYLRVIYSVEEEKTRIVKYELYERSTDRYLEFDLEEDELAEVDAFCSEHLKEAEE</sequence>
<name>A0ABV5AMW3_9BACL</name>
<reference evidence="1 2" key="1">
    <citation type="submission" date="2024-09" db="EMBL/GenBank/DDBJ databases">
        <title>Paenibacillus zeirhizospherea sp. nov., isolated from surface of the maize (Zea mays) roots in a horticulture field, Hungary.</title>
        <authorList>
            <person name="Marton D."/>
            <person name="Farkas M."/>
            <person name="Bedics A."/>
            <person name="Toth E."/>
            <person name="Tancsics A."/>
            <person name="Boka K."/>
            <person name="Maroti G."/>
            <person name="Kriszt B."/>
            <person name="Cserhati M."/>
        </authorList>
    </citation>
    <scope>NUCLEOTIDE SEQUENCE [LARGE SCALE GENOMIC DNA]</scope>
    <source>
        <strain evidence="1 2">KCTC 33519</strain>
    </source>
</reference>
<keyword evidence="2" id="KW-1185">Reference proteome</keyword>
<gene>
    <name evidence="1" type="ORF">ACE41H_00820</name>
</gene>
<evidence type="ECO:0000313" key="2">
    <source>
        <dbReference type="Proteomes" id="UP001580346"/>
    </source>
</evidence>
<organism evidence="1 2">
    <name type="scientific">Paenibacillus enshidis</name>
    <dbReference type="NCBI Taxonomy" id="1458439"/>
    <lineage>
        <taxon>Bacteria</taxon>
        <taxon>Bacillati</taxon>
        <taxon>Bacillota</taxon>
        <taxon>Bacilli</taxon>
        <taxon>Bacillales</taxon>
        <taxon>Paenibacillaceae</taxon>
        <taxon>Paenibacillus</taxon>
    </lineage>
</organism>
<accession>A0ABV5AMW3</accession>
<protein>
    <submittedName>
        <fullName evidence="1">DUF6509 family protein</fullName>
    </submittedName>
</protein>
<dbReference type="Proteomes" id="UP001580346">
    <property type="component" value="Unassembled WGS sequence"/>
</dbReference>
<dbReference type="EMBL" id="JBHHMI010000001">
    <property type="protein sequence ID" value="MFB5265332.1"/>
    <property type="molecule type" value="Genomic_DNA"/>
</dbReference>
<proteinExistence type="predicted"/>
<dbReference type="InterPro" id="IPR045424">
    <property type="entry name" value="DUF6509"/>
</dbReference>
<dbReference type="RefSeq" id="WP_375352595.1">
    <property type="nucleotide sequence ID" value="NZ_JBHHMI010000001.1"/>
</dbReference>